<gene>
    <name evidence="1" type="ORF">PECUL_23A046828</name>
</gene>
<evidence type="ECO:0000313" key="1">
    <source>
        <dbReference type="EMBL" id="CAH2292549.1"/>
    </source>
</evidence>
<reference evidence="1" key="1">
    <citation type="submission" date="2022-03" db="EMBL/GenBank/DDBJ databases">
        <authorList>
            <person name="Alioto T."/>
            <person name="Alioto T."/>
            <person name="Gomez Garrido J."/>
        </authorList>
    </citation>
    <scope>NUCLEOTIDE SEQUENCE</scope>
</reference>
<protein>
    <submittedName>
        <fullName evidence="1">Uncharacterized protein</fullName>
    </submittedName>
</protein>
<sequence>MLSISHSGSTWARVLSTGALCPRDLRQVSLLQSSPEQLPNVPSTLETRMAKDYQQPDLPKMAAISISLQVQAVEKQQKQEDAFFMVQGAPTANIYCLADGGGVGDY</sequence>
<organism evidence="1 2">
    <name type="scientific">Pelobates cultripes</name>
    <name type="common">Western spadefoot toad</name>
    <dbReference type="NCBI Taxonomy" id="61616"/>
    <lineage>
        <taxon>Eukaryota</taxon>
        <taxon>Metazoa</taxon>
        <taxon>Chordata</taxon>
        <taxon>Craniata</taxon>
        <taxon>Vertebrata</taxon>
        <taxon>Euteleostomi</taxon>
        <taxon>Amphibia</taxon>
        <taxon>Batrachia</taxon>
        <taxon>Anura</taxon>
        <taxon>Pelobatoidea</taxon>
        <taxon>Pelobatidae</taxon>
        <taxon>Pelobates</taxon>
    </lineage>
</organism>
<dbReference type="AlphaFoldDB" id="A0AAD1W3U4"/>
<proteinExistence type="predicted"/>
<evidence type="ECO:0000313" key="2">
    <source>
        <dbReference type="Proteomes" id="UP001295444"/>
    </source>
</evidence>
<dbReference type="EMBL" id="OW240916">
    <property type="protein sequence ID" value="CAH2292549.1"/>
    <property type="molecule type" value="Genomic_DNA"/>
</dbReference>
<accession>A0AAD1W3U4</accession>
<name>A0AAD1W3U4_PELCU</name>
<dbReference type="Proteomes" id="UP001295444">
    <property type="component" value="Chromosome 05"/>
</dbReference>
<keyword evidence="2" id="KW-1185">Reference proteome</keyword>